<protein>
    <submittedName>
        <fullName evidence="1">Uncharacterized protein</fullName>
    </submittedName>
</protein>
<evidence type="ECO:0000313" key="1">
    <source>
        <dbReference type="EMBL" id="QHU18115.1"/>
    </source>
</evidence>
<dbReference type="AlphaFoldDB" id="A0A6C0KJJ7"/>
<sequence>MDTEKTITVLSWFVMATLAVAIARQLSEQKELVAFPSSLRGLSYNRPGWNKPLLERFENPEFDNYGNVKGTADKVEMGSGNPADAQITNMHQPYSLLADVLPVKRTDGTLTAKTCYQKDFLAQSNKTGNYLQRTNNFVHAAPDNCSAPLTEMVDSFYSMRA</sequence>
<dbReference type="EMBL" id="MN740925">
    <property type="protein sequence ID" value="QHU18115.1"/>
    <property type="molecule type" value="Genomic_DNA"/>
</dbReference>
<name>A0A6C0KJJ7_9ZZZZ</name>
<proteinExistence type="predicted"/>
<reference evidence="1" key="1">
    <citation type="journal article" date="2020" name="Nature">
        <title>Giant virus diversity and host interactions through global metagenomics.</title>
        <authorList>
            <person name="Schulz F."/>
            <person name="Roux S."/>
            <person name="Paez-Espino D."/>
            <person name="Jungbluth S."/>
            <person name="Walsh D.A."/>
            <person name="Denef V.J."/>
            <person name="McMahon K.D."/>
            <person name="Konstantinidis K.T."/>
            <person name="Eloe-Fadrosh E.A."/>
            <person name="Kyrpides N.C."/>
            <person name="Woyke T."/>
        </authorList>
    </citation>
    <scope>NUCLEOTIDE SEQUENCE</scope>
    <source>
        <strain evidence="1">GVMAG-S-3300013006-138</strain>
    </source>
</reference>
<accession>A0A6C0KJJ7</accession>
<organism evidence="1">
    <name type="scientific">viral metagenome</name>
    <dbReference type="NCBI Taxonomy" id="1070528"/>
    <lineage>
        <taxon>unclassified sequences</taxon>
        <taxon>metagenomes</taxon>
        <taxon>organismal metagenomes</taxon>
    </lineage>
</organism>